<feature type="domain" description="EF-hand" evidence="9">
    <location>
        <begin position="289"/>
        <end position="324"/>
    </location>
</feature>
<evidence type="ECO:0000313" key="10">
    <source>
        <dbReference type="Ensembl" id="ENSCCRP00010104319.1"/>
    </source>
</evidence>
<evidence type="ECO:0000313" key="11">
    <source>
        <dbReference type="Proteomes" id="UP000694427"/>
    </source>
</evidence>
<feature type="compositionally biased region" description="Basic and acidic residues" evidence="8">
    <location>
        <begin position="129"/>
        <end position="139"/>
    </location>
</feature>
<proteinExistence type="predicted"/>
<dbReference type="GO" id="GO:0005813">
    <property type="term" value="C:centrosome"/>
    <property type="evidence" value="ECO:0007669"/>
    <property type="project" value="UniProtKB-SubCell"/>
</dbReference>
<feature type="region of interest" description="Disordered" evidence="8">
    <location>
        <begin position="603"/>
        <end position="654"/>
    </location>
</feature>
<feature type="domain" description="EF-hand" evidence="9">
    <location>
        <begin position="8"/>
        <end position="43"/>
    </location>
</feature>
<dbReference type="SUPFAM" id="SSF47473">
    <property type="entry name" value="EF-hand"/>
    <property type="match status" value="1"/>
</dbReference>
<evidence type="ECO:0000256" key="6">
    <source>
        <dbReference type="ARBA" id="ARBA00023212"/>
    </source>
</evidence>
<keyword evidence="4" id="KW-0479">Metal-binding</keyword>
<name>A0A8C1RCQ2_CYPCA</name>
<evidence type="ECO:0000256" key="5">
    <source>
        <dbReference type="ARBA" id="ARBA00022837"/>
    </source>
</evidence>
<dbReference type="Proteomes" id="UP000694427">
    <property type="component" value="Unplaced"/>
</dbReference>
<keyword evidence="2" id="KW-0963">Cytoplasm</keyword>
<dbReference type="PANTHER" id="PTHR18905">
    <property type="entry name" value="NINEIN"/>
    <property type="match status" value="1"/>
</dbReference>
<evidence type="ECO:0000256" key="2">
    <source>
        <dbReference type="ARBA" id="ARBA00022490"/>
    </source>
</evidence>
<dbReference type="InterPro" id="IPR002048">
    <property type="entry name" value="EF_hand_dom"/>
</dbReference>
<dbReference type="InterPro" id="IPR018247">
    <property type="entry name" value="EF_Hand_1_Ca_BS"/>
</dbReference>
<accession>A0A8C1RCQ2</accession>
<reference evidence="10" key="1">
    <citation type="submission" date="2025-08" db="UniProtKB">
        <authorList>
            <consortium name="Ensembl"/>
        </authorList>
    </citation>
    <scope>IDENTIFICATION</scope>
</reference>
<evidence type="ECO:0000256" key="8">
    <source>
        <dbReference type="SAM" id="MobiDB-lite"/>
    </source>
</evidence>
<dbReference type="SMART" id="SM00054">
    <property type="entry name" value="EFh"/>
    <property type="match status" value="2"/>
</dbReference>
<dbReference type="Ensembl" id="ENSCCRT00010115910.1">
    <property type="protein sequence ID" value="ENSCCRP00010104319.1"/>
    <property type="gene ID" value="ENSCCRG00010045994.1"/>
</dbReference>
<reference evidence="10" key="2">
    <citation type="submission" date="2025-09" db="UniProtKB">
        <authorList>
            <consortium name="Ensembl"/>
        </authorList>
    </citation>
    <scope>IDENTIFICATION</scope>
</reference>
<evidence type="ECO:0000256" key="4">
    <source>
        <dbReference type="ARBA" id="ARBA00022723"/>
    </source>
</evidence>
<keyword evidence="7" id="KW-0175">Coiled coil</keyword>
<keyword evidence="6" id="KW-0206">Cytoskeleton</keyword>
<feature type="coiled-coil region" evidence="7">
    <location>
        <begin position="1724"/>
        <end position="1836"/>
    </location>
</feature>
<evidence type="ECO:0000259" key="9">
    <source>
        <dbReference type="PROSITE" id="PS50222"/>
    </source>
</evidence>
<feature type="coiled-coil region" evidence="7">
    <location>
        <begin position="1365"/>
        <end position="1420"/>
    </location>
</feature>
<feature type="region of interest" description="Disordered" evidence="8">
    <location>
        <begin position="106"/>
        <end position="171"/>
    </location>
</feature>
<sequence length="1861" mass="215722">MDEEEQNRYVAQLKAEFDSCDSTGTGYLDKQELTALCHKLSLDAHLPLLLDTLLGPQHYARVNFEEFKEGFVAVLSRSLDFSTSEEESSYLEPAVPEEVKPKYVKGTKRYGRRSRPDKTDLELTADSEDSPKFGTDKVETNGVRRAKLRRSTSLESVESLKSDEDTGSNKESTHHYFVAQGQLKLWNQDGTGSPQRSSDPQQEVTDGQVRAVWQELGVGAGGSLNREELSLVCDHIGLKDLQSKVRSCNVMYRVGLIIILVKVRTFCADCIILLCRVYSDIPSLSMFFVYAKELDALFRKLDKDQDGRVSLSEFQSGLFTQHDHAAPISTSTPARPKPQRSISKALEERVVRSTSPSLLSATVGQRLLTRLDDGSGCTSPDKVITLWTEEGIHNSRDILQTLDFSLEERLCLAELTLALDNELLVSGNGIHQAALVSYKNEINYLQVVADQACQERDKAKADLEQADRRNLQLVREVDDRHATMESLNESKIKGLEQEFRDKLTALRSESEYESEVFLEQEEKERKRLQEELELLRAQDVSLQEDICTAAKENSRLEEEVSVLKEKLSEAESTISKLQKDLDHLLQDKELQDRNDELHSELELLKSQGSGRRARRSRSSLSGHDWSNRRSLTAESDSDDPEMKKGTSPQVRKRLQVTDKNVLGSLVSLAPPVSIETELAMEQMKEKYEREVQDLKIQLETKVNFYERSMELMRQNMEVERKDISQSFKMEISELEDLKAQAEERAEKMRQAVERLEAELRGKTSGGAWGPEQERRIQREQAELEQNYAREISNIVLRLTSEKDQLEAELKLKMDQEVLLVREKAEQQILHMKAQHSEAQHSLLHQLHLERSRLQEQSEQHRREVGAWESRVQELEQEARRERLLSTERWSEEQAQICSRVAQERKKLEEEHQEEVQKLGEHIQLMEAQVELASRAEEELLILQKQLEDKLEEMCVQLEDNTVSMKAQDALIQHLTTELHAKEKEMEIRNEKEQKLCNKLSQLEQKLKAEREKKQELLKQKELLQKEADRSIQDRKEQLVKEKEREHELLDRVSQLTKELENWRTKSETWQKEIKMIQGSSSHLSTAFGEQQIQLREQEKELVELQENLAKTHEALKSRDDDLTRQASELNAVEMERDRLIEELRGQCEVLKQLQTQVNSLSEEWDQMHMMEQQLQGSLCVEQGKVEQLQGRLNSEQEETRRLEQENSSYRQLVDQLSSQIVEMEAESTKLKENADKLALELRNKDNQMLELSLQLEAKAEEMDLLWNEVQLKMNLFKNITHLSGQVQLLTNQLEDKEQELCSLREDTDNTANQLQQSLMDSQTELQQMEEAFESEKSHMKEQLLEMEGLVMAFEQEMANPHRAQFDEVTSENSALKDRLAVLQQDVKSLEEELNKKRRKLEEIEREYMKNREEEEVLRKENSKFREEVLDFSARNLQLSNENAELSSRLSTDQRAVQTLTDRLAQVCQENDEAAAAYKQLQETLQQQKSDTLKLQEQWQKEKELLERELKTTKETLQHLTAVESALNSQTQKNQALEQDKERLLKETSDRDQKLINLQESLHKSEAQIEQLNSQILTMWQEKDVHVQEAATHQKMLQQSQEKVQELEESIRQLRKEKEQLHQTHRLQEETAVGVLQKECKSLRLQNEELRNKVAQLQAQELELQRLTHECLTLRNKQAELETAKHEADKQALRADSALSLVQAQHAREVQELREQVGSGTREHLAHLQTQLVEQQRRTQDLEDLLRSQAKQAGVQMGLRQEQYEKLMANMQERMDEVEAKLKNSRVMLQEKVNQLKEQLAKNAKSDLLLKDLYVENSQLMKALQVTEQRQKSAEKKSFLLEEKVIALNKLLRKIAPASLTA</sequence>
<evidence type="ECO:0000256" key="1">
    <source>
        <dbReference type="ARBA" id="ARBA00004300"/>
    </source>
</evidence>
<dbReference type="InterPro" id="IPR011992">
    <property type="entry name" value="EF-hand-dom_pair"/>
</dbReference>
<dbReference type="GO" id="GO:0034454">
    <property type="term" value="P:microtubule anchoring at centrosome"/>
    <property type="evidence" value="ECO:0007669"/>
    <property type="project" value="TreeGrafter"/>
</dbReference>
<organism evidence="10 11">
    <name type="scientific">Cyprinus carpio</name>
    <name type="common">Common carp</name>
    <dbReference type="NCBI Taxonomy" id="7962"/>
    <lineage>
        <taxon>Eukaryota</taxon>
        <taxon>Metazoa</taxon>
        <taxon>Chordata</taxon>
        <taxon>Craniata</taxon>
        <taxon>Vertebrata</taxon>
        <taxon>Euteleostomi</taxon>
        <taxon>Actinopterygii</taxon>
        <taxon>Neopterygii</taxon>
        <taxon>Teleostei</taxon>
        <taxon>Ostariophysi</taxon>
        <taxon>Cypriniformes</taxon>
        <taxon>Cyprinidae</taxon>
        <taxon>Cyprininae</taxon>
        <taxon>Cyprinus</taxon>
    </lineage>
</organism>
<keyword evidence="3" id="KW-0597">Phosphoprotein</keyword>
<dbReference type="GO" id="GO:0005509">
    <property type="term" value="F:calcium ion binding"/>
    <property type="evidence" value="ECO:0007669"/>
    <property type="project" value="InterPro"/>
</dbReference>
<dbReference type="Pfam" id="PF13202">
    <property type="entry name" value="EF-hand_5"/>
    <property type="match status" value="1"/>
</dbReference>
<feature type="coiled-coil region" evidence="7">
    <location>
        <begin position="1463"/>
        <end position="1695"/>
    </location>
</feature>
<feature type="coiled-coil region" evidence="7">
    <location>
        <begin position="677"/>
        <end position="1331"/>
    </location>
</feature>
<keyword evidence="5" id="KW-0106">Calcium</keyword>
<dbReference type="PANTHER" id="PTHR18905:SF12">
    <property type="entry name" value="NINEIN-LIKE PROTEIN"/>
    <property type="match status" value="1"/>
</dbReference>
<dbReference type="PROSITE" id="PS00018">
    <property type="entry name" value="EF_HAND_1"/>
    <property type="match status" value="1"/>
</dbReference>
<gene>
    <name evidence="10" type="primary">ninl</name>
</gene>
<feature type="compositionally biased region" description="Basic and acidic residues" evidence="8">
    <location>
        <begin position="158"/>
        <end position="171"/>
    </location>
</feature>
<dbReference type="PROSITE" id="PS50222">
    <property type="entry name" value="EF_HAND_2"/>
    <property type="match status" value="2"/>
</dbReference>
<evidence type="ECO:0000256" key="7">
    <source>
        <dbReference type="SAM" id="Coils"/>
    </source>
</evidence>
<feature type="coiled-coil region" evidence="7">
    <location>
        <begin position="449"/>
        <end position="476"/>
    </location>
</feature>
<protein>
    <recommendedName>
        <fullName evidence="9">EF-hand domain-containing protein</fullName>
    </recommendedName>
</protein>
<dbReference type="Gene3D" id="1.10.238.10">
    <property type="entry name" value="EF-hand"/>
    <property type="match status" value="1"/>
</dbReference>
<evidence type="ECO:0000256" key="3">
    <source>
        <dbReference type="ARBA" id="ARBA00022553"/>
    </source>
</evidence>
<comment type="subcellular location">
    <subcellularLocation>
        <location evidence="1">Cytoplasm</location>
        <location evidence="1">Cytoskeleton</location>
        <location evidence="1">Microtubule organizing center</location>
        <location evidence="1">Centrosome</location>
    </subcellularLocation>
</comment>
<keyword evidence="11" id="KW-1185">Reference proteome</keyword>